<protein>
    <submittedName>
        <fullName evidence="1">Uncharacterized protein</fullName>
    </submittedName>
</protein>
<dbReference type="Proteomes" id="UP001600888">
    <property type="component" value="Unassembled WGS sequence"/>
</dbReference>
<name>A0ABR4FEC7_9PEZI</name>
<dbReference type="EMBL" id="JBAWTH010000002">
    <property type="protein sequence ID" value="KAL2293059.1"/>
    <property type="molecule type" value="Genomic_DNA"/>
</dbReference>
<accession>A0ABR4FEC7</accession>
<comment type="caution">
    <text evidence="1">The sequence shown here is derived from an EMBL/GenBank/DDBJ whole genome shotgun (WGS) entry which is preliminary data.</text>
</comment>
<evidence type="ECO:0000313" key="1">
    <source>
        <dbReference type="EMBL" id="KAL2293059.1"/>
    </source>
</evidence>
<organism evidence="1 2">
    <name type="scientific">Diaporthe vaccinii</name>
    <dbReference type="NCBI Taxonomy" id="105482"/>
    <lineage>
        <taxon>Eukaryota</taxon>
        <taxon>Fungi</taxon>
        <taxon>Dikarya</taxon>
        <taxon>Ascomycota</taxon>
        <taxon>Pezizomycotina</taxon>
        <taxon>Sordariomycetes</taxon>
        <taxon>Sordariomycetidae</taxon>
        <taxon>Diaporthales</taxon>
        <taxon>Diaporthaceae</taxon>
        <taxon>Diaporthe</taxon>
        <taxon>Diaporthe eres species complex</taxon>
    </lineage>
</organism>
<proteinExistence type="predicted"/>
<reference evidence="1 2" key="1">
    <citation type="submission" date="2024-03" db="EMBL/GenBank/DDBJ databases">
        <title>A high-quality draft genome sequence of Diaporthe vaccinii, a causative agent of upright dieback and viscid rot disease in cranberry plants.</title>
        <authorList>
            <person name="Sarrasin M."/>
            <person name="Lang B.F."/>
            <person name="Burger G."/>
        </authorList>
    </citation>
    <scope>NUCLEOTIDE SEQUENCE [LARGE SCALE GENOMIC DNA]</scope>
    <source>
        <strain evidence="1 2">IS7</strain>
    </source>
</reference>
<gene>
    <name evidence="1" type="ORF">FJTKL_08060</name>
</gene>
<evidence type="ECO:0000313" key="2">
    <source>
        <dbReference type="Proteomes" id="UP001600888"/>
    </source>
</evidence>
<keyword evidence="2" id="KW-1185">Reference proteome</keyword>
<sequence>MIRCFRGSCSFVRNGSGIMSNIMSFRMLKPATEKNLLTGVIQCGSVNAPAWHRVVPRLRYGKAKEKGSAEGHDTAGTNPNDGCFHDPCRSGRCEEPCGLCRERQLIECLGKVVEWDWYTLITFSESHSDAF</sequence>